<feature type="coiled-coil region" evidence="1">
    <location>
        <begin position="84"/>
        <end position="118"/>
    </location>
</feature>
<dbReference type="EMBL" id="KV878339">
    <property type="protein sequence ID" value="OJJ48153.1"/>
    <property type="molecule type" value="Genomic_DNA"/>
</dbReference>
<proteinExistence type="predicted"/>
<evidence type="ECO:0000313" key="3">
    <source>
        <dbReference type="EMBL" id="OJJ48153.1"/>
    </source>
</evidence>
<keyword evidence="4" id="KW-1185">Reference proteome</keyword>
<feature type="region of interest" description="Disordered" evidence="2">
    <location>
        <begin position="1"/>
        <end position="64"/>
    </location>
</feature>
<gene>
    <name evidence="3" type="ORF">ASPZODRAFT_1530025</name>
</gene>
<dbReference type="AlphaFoldDB" id="A0A1L9SLZ2"/>
<dbReference type="RefSeq" id="XP_022582663.1">
    <property type="nucleotide sequence ID" value="XM_022725921.1"/>
</dbReference>
<evidence type="ECO:0000256" key="2">
    <source>
        <dbReference type="SAM" id="MobiDB-lite"/>
    </source>
</evidence>
<reference evidence="4" key="1">
    <citation type="journal article" date="2017" name="Genome Biol.">
        <title>Comparative genomics reveals high biological diversity and specific adaptations in the industrially and medically important fungal genus Aspergillus.</title>
        <authorList>
            <person name="de Vries R.P."/>
            <person name="Riley R."/>
            <person name="Wiebenga A."/>
            <person name="Aguilar-Osorio G."/>
            <person name="Amillis S."/>
            <person name="Uchima C.A."/>
            <person name="Anderluh G."/>
            <person name="Asadollahi M."/>
            <person name="Askin M."/>
            <person name="Barry K."/>
            <person name="Battaglia E."/>
            <person name="Bayram O."/>
            <person name="Benocci T."/>
            <person name="Braus-Stromeyer S.A."/>
            <person name="Caldana C."/>
            <person name="Canovas D."/>
            <person name="Cerqueira G.C."/>
            <person name="Chen F."/>
            <person name="Chen W."/>
            <person name="Choi C."/>
            <person name="Clum A."/>
            <person name="Dos Santos R.A."/>
            <person name="Damasio A.R."/>
            <person name="Diallinas G."/>
            <person name="Emri T."/>
            <person name="Fekete E."/>
            <person name="Flipphi M."/>
            <person name="Freyberg S."/>
            <person name="Gallo A."/>
            <person name="Gournas C."/>
            <person name="Habgood R."/>
            <person name="Hainaut M."/>
            <person name="Harispe M.L."/>
            <person name="Henrissat B."/>
            <person name="Hilden K.S."/>
            <person name="Hope R."/>
            <person name="Hossain A."/>
            <person name="Karabika E."/>
            <person name="Karaffa L."/>
            <person name="Karanyi Z."/>
            <person name="Krasevec N."/>
            <person name="Kuo A."/>
            <person name="Kusch H."/>
            <person name="LaButti K."/>
            <person name="Lagendijk E.L."/>
            <person name="Lapidus A."/>
            <person name="Levasseur A."/>
            <person name="Lindquist E."/>
            <person name="Lipzen A."/>
            <person name="Logrieco A.F."/>
            <person name="MacCabe A."/>
            <person name="Maekelae M.R."/>
            <person name="Malavazi I."/>
            <person name="Melin P."/>
            <person name="Meyer V."/>
            <person name="Mielnichuk N."/>
            <person name="Miskei M."/>
            <person name="Molnar A.P."/>
            <person name="Mule G."/>
            <person name="Ngan C.Y."/>
            <person name="Orejas M."/>
            <person name="Orosz E."/>
            <person name="Ouedraogo J.P."/>
            <person name="Overkamp K.M."/>
            <person name="Park H.-S."/>
            <person name="Perrone G."/>
            <person name="Piumi F."/>
            <person name="Punt P.J."/>
            <person name="Ram A.F."/>
            <person name="Ramon A."/>
            <person name="Rauscher S."/>
            <person name="Record E."/>
            <person name="Riano-Pachon D.M."/>
            <person name="Robert V."/>
            <person name="Roehrig J."/>
            <person name="Ruller R."/>
            <person name="Salamov A."/>
            <person name="Salih N.S."/>
            <person name="Samson R.A."/>
            <person name="Sandor E."/>
            <person name="Sanguinetti M."/>
            <person name="Schuetze T."/>
            <person name="Sepcic K."/>
            <person name="Shelest E."/>
            <person name="Sherlock G."/>
            <person name="Sophianopoulou V."/>
            <person name="Squina F.M."/>
            <person name="Sun H."/>
            <person name="Susca A."/>
            <person name="Todd R.B."/>
            <person name="Tsang A."/>
            <person name="Unkles S.E."/>
            <person name="van de Wiele N."/>
            <person name="van Rossen-Uffink D."/>
            <person name="Oliveira J.V."/>
            <person name="Vesth T.C."/>
            <person name="Visser J."/>
            <person name="Yu J.-H."/>
            <person name="Zhou M."/>
            <person name="Andersen M.R."/>
            <person name="Archer D.B."/>
            <person name="Baker S.E."/>
            <person name="Benoit I."/>
            <person name="Brakhage A.A."/>
            <person name="Braus G.H."/>
            <person name="Fischer R."/>
            <person name="Frisvad J.C."/>
            <person name="Goldman G.H."/>
            <person name="Houbraken J."/>
            <person name="Oakley B."/>
            <person name="Pocsi I."/>
            <person name="Scazzocchio C."/>
            <person name="Seiboth B."/>
            <person name="vanKuyk P.A."/>
            <person name="Wortman J."/>
            <person name="Dyer P.S."/>
            <person name="Grigoriev I.V."/>
        </authorList>
    </citation>
    <scope>NUCLEOTIDE SEQUENCE [LARGE SCALE GENOMIC DNA]</scope>
    <source>
        <strain evidence="4">CBS 506.65</strain>
    </source>
</reference>
<sequence>MPLFHRNSFNSSSSSTGSYDEPEHHSKFFGHRSSNSSASSNNSRKGSVNRHRFLSRNHDDPSISAAKDQVFRAEAAEKEADKALVASRRAVHEARDHVKRLEREAAEEARLAKIKQSQAKSISKRAKPLGRKYDSSLCPIPITNQYSQGHDRHY</sequence>
<name>A0A1L9SLZ2_9EURO</name>
<evidence type="ECO:0000256" key="1">
    <source>
        <dbReference type="SAM" id="Coils"/>
    </source>
</evidence>
<evidence type="ECO:0000313" key="4">
    <source>
        <dbReference type="Proteomes" id="UP000184188"/>
    </source>
</evidence>
<organism evidence="3 4">
    <name type="scientific">Penicilliopsis zonata CBS 506.65</name>
    <dbReference type="NCBI Taxonomy" id="1073090"/>
    <lineage>
        <taxon>Eukaryota</taxon>
        <taxon>Fungi</taxon>
        <taxon>Dikarya</taxon>
        <taxon>Ascomycota</taxon>
        <taxon>Pezizomycotina</taxon>
        <taxon>Eurotiomycetes</taxon>
        <taxon>Eurotiomycetidae</taxon>
        <taxon>Eurotiales</taxon>
        <taxon>Aspergillaceae</taxon>
        <taxon>Penicilliopsis</taxon>
    </lineage>
</organism>
<accession>A0A1L9SLZ2</accession>
<dbReference type="GeneID" id="34612385"/>
<protein>
    <submittedName>
        <fullName evidence="3">Uncharacterized protein</fullName>
    </submittedName>
</protein>
<keyword evidence="1" id="KW-0175">Coiled coil</keyword>
<feature type="compositionally biased region" description="Low complexity" evidence="2">
    <location>
        <begin position="33"/>
        <end position="43"/>
    </location>
</feature>
<dbReference type="Proteomes" id="UP000184188">
    <property type="component" value="Unassembled WGS sequence"/>
</dbReference>
<feature type="compositionally biased region" description="Low complexity" evidence="2">
    <location>
        <begin position="8"/>
        <end position="18"/>
    </location>
</feature>
<dbReference type="VEuPathDB" id="FungiDB:ASPZODRAFT_1530025"/>